<proteinExistence type="predicted"/>
<gene>
    <name evidence="1" type="ORF">BV22DRAFT_1134168</name>
</gene>
<evidence type="ECO:0000313" key="2">
    <source>
        <dbReference type="Proteomes" id="UP000790709"/>
    </source>
</evidence>
<name>A0ACB8B0H2_9AGAM</name>
<dbReference type="EMBL" id="MU266706">
    <property type="protein sequence ID" value="KAH7919010.1"/>
    <property type="molecule type" value="Genomic_DNA"/>
</dbReference>
<protein>
    <submittedName>
        <fullName evidence="1">Uncharacterized protein</fullName>
    </submittedName>
</protein>
<reference evidence="1" key="1">
    <citation type="journal article" date="2021" name="New Phytol.">
        <title>Evolutionary innovations through gain and loss of genes in the ectomycorrhizal Boletales.</title>
        <authorList>
            <person name="Wu G."/>
            <person name="Miyauchi S."/>
            <person name="Morin E."/>
            <person name="Kuo A."/>
            <person name="Drula E."/>
            <person name="Varga T."/>
            <person name="Kohler A."/>
            <person name="Feng B."/>
            <person name="Cao Y."/>
            <person name="Lipzen A."/>
            <person name="Daum C."/>
            <person name="Hundley H."/>
            <person name="Pangilinan J."/>
            <person name="Johnson J."/>
            <person name="Barry K."/>
            <person name="LaButti K."/>
            <person name="Ng V."/>
            <person name="Ahrendt S."/>
            <person name="Min B."/>
            <person name="Choi I.G."/>
            <person name="Park H."/>
            <person name="Plett J.M."/>
            <person name="Magnuson J."/>
            <person name="Spatafora J.W."/>
            <person name="Nagy L.G."/>
            <person name="Henrissat B."/>
            <person name="Grigoriev I.V."/>
            <person name="Yang Z.L."/>
            <person name="Xu J."/>
            <person name="Martin F.M."/>
        </authorList>
    </citation>
    <scope>NUCLEOTIDE SEQUENCE</scope>
    <source>
        <strain evidence="1">KUC20120723A-06</strain>
    </source>
</reference>
<comment type="caution">
    <text evidence="1">The sequence shown here is derived from an EMBL/GenBank/DDBJ whole genome shotgun (WGS) entry which is preliminary data.</text>
</comment>
<keyword evidence="2" id="KW-1185">Reference proteome</keyword>
<sequence length="274" mass="31144">MQLALDSRLPEELQKYLIIPISPGCPTDGPLTTLESSRPSRRTSIIESLSAGPLTSSFDTTVALQDRTQQRIWPGTYVAFALSTEHLMKGFPEGSEIYKKLRSFDAGRYLGLVTSTFPHWSEESAALGQDIVVHFVARTASLPSPVSEHWMPIFPGSEPRQEKYALRTTMLFPWRDYQQWTTLGVRLRVIRTHTSTLVFELEHDEFARFEDSAGRDYGHLDSTEPQWGNDDRNTISKLVVSPYALPGEIWLDVRSREGDKEPTDFIEEIALLER</sequence>
<accession>A0ACB8B0H2</accession>
<dbReference type="Proteomes" id="UP000790709">
    <property type="component" value="Unassembled WGS sequence"/>
</dbReference>
<evidence type="ECO:0000313" key="1">
    <source>
        <dbReference type="EMBL" id="KAH7919010.1"/>
    </source>
</evidence>
<organism evidence="1 2">
    <name type="scientific">Leucogyrophana mollusca</name>
    <dbReference type="NCBI Taxonomy" id="85980"/>
    <lineage>
        <taxon>Eukaryota</taxon>
        <taxon>Fungi</taxon>
        <taxon>Dikarya</taxon>
        <taxon>Basidiomycota</taxon>
        <taxon>Agaricomycotina</taxon>
        <taxon>Agaricomycetes</taxon>
        <taxon>Agaricomycetidae</taxon>
        <taxon>Boletales</taxon>
        <taxon>Boletales incertae sedis</taxon>
        <taxon>Leucogyrophana</taxon>
    </lineage>
</organism>